<protein>
    <submittedName>
        <fullName evidence="3">Porin B</fullName>
    </submittedName>
</protein>
<dbReference type="GO" id="GO:0016020">
    <property type="term" value="C:membrane"/>
    <property type="evidence" value="ECO:0007669"/>
    <property type="project" value="InterPro"/>
</dbReference>
<reference evidence="4" key="1">
    <citation type="submission" date="2018-03" db="EMBL/GenBank/DDBJ databases">
        <authorList>
            <person name="Blom J."/>
        </authorList>
    </citation>
    <scope>NUCLEOTIDE SEQUENCE [LARGE SCALE GENOMIC DNA]</scope>
    <source>
        <strain evidence="4">KPC-SM-21</strain>
    </source>
</reference>
<dbReference type="Pfam" id="PF04966">
    <property type="entry name" value="OprB"/>
    <property type="match status" value="1"/>
</dbReference>
<dbReference type="InterPro" id="IPR052932">
    <property type="entry name" value="OprB_Porin"/>
</dbReference>
<feature type="signal peptide" evidence="2">
    <location>
        <begin position="1"/>
        <end position="29"/>
    </location>
</feature>
<proteinExistence type="inferred from homology"/>
<keyword evidence="4" id="KW-1185">Reference proteome</keyword>
<evidence type="ECO:0000256" key="1">
    <source>
        <dbReference type="ARBA" id="ARBA00008769"/>
    </source>
</evidence>
<dbReference type="EMBL" id="OOGT01000074">
    <property type="protein sequence ID" value="SPL70682.1"/>
    <property type="molecule type" value="Genomic_DNA"/>
</dbReference>
<evidence type="ECO:0000313" key="4">
    <source>
        <dbReference type="Proteomes" id="UP000245974"/>
    </source>
</evidence>
<accession>A0A2U3MZ18</accession>
<dbReference type="GO" id="GO:0008643">
    <property type="term" value="P:carbohydrate transport"/>
    <property type="evidence" value="ECO:0007669"/>
    <property type="project" value="InterPro"/>
</dbReference>
<dbReference type="Proteomes" id="UP000245974">
    <property type="component" value="Unassembled WGS sequence"/>
</dbReference>
<dbReference type="OrthoDB" id="545475at2"/>
<organism evidence="3 4">
    <name type="scientific">Acinetobacter stercoris</name>
    <dbReference type="NCBI Taxonomy" id="2126983"/>
    <lineage>
        <taxon>Bacteria</taxon>
        <taxon>Pseudomonadati</taxon>
        <taxon>Pseudomonadota</taxon>
        <taxon>Gammaproteobacteria</taxon>
        <taxon>Moraxellales</taxon>
        <taxon>Moraxellaceae</taxon>
        <taxon>Acinetobacter</taxon>
    </lineage>
</organism>
<dbReference type="InParanoid" id="A0A2U3MZ18"/>
<dbReference type="AlphaFoldDB" id="A0A2U3MZ18"/>
<gene>
    <name evidence="3" type="primary">oprB_4</name>
    <name evidence="3" type="ORF">KPC_1860</name>
</gene>
<dbReference type="GO" id="GO:0015288">
    <property type="term" value="F:porin activity"/>
    <property type="evidence" value="ECO:0007669"/>
    <property type="project" value="InterPro"/>
</dbReference>
<comment type="similarity">
    <text evidence="1 2">Belongs to the OprB family.</text>
</comment>
<dbReference type="Gene3D" id="2.40.160.180">
    <property type="entry name" value="Carbohydrate-selective porin OprB"/>
    <property type="match status" value="1"/>
</dbReference>
<sequence length="438" mass="48745">MEQLKHKRLSLRSAVFMTLLGGISSSIFAADAFERSSPWMFGDWNGKRTELKNLGYDFTVAYTGEFAGVMDADRKGKGSAYADQWTFGSHFDLNKIFGWQDTEALITITHRGGQSLNNESDAMAPQFNQTQEVYGRGQTWRLTDLWIKKKFLDQKLDIKLGRFGVGEDFAGFDCEFQNLALCGGQAGNWAGDQWYNGPVSQWAARVKYNVQPELFTQIGVYERNTVNANATSASDGFNLSTDGSDGAVIPVEIVWQPKSLSSHLPLPGEYRAGYLFSTVDSQNVKVDYTEPYISADFDANHHKWAVWLSGKQQITTHNGDASRGLTIMGQATFYDNKTSTYSDAENLAVVYTGAFDARPKDEIGIGLARIAVNTDAVNFRGTVNDRGFNDELDAEIYYGLKATNWLTIRPNIQYVKNIGANKAYGDAWVGGVKFNMNF</sequence>
<dbReference type="PANTHER" id="PTHR37944:SF1">
    <property type="entry name" value="PORIN B"/>
    <property type="match status" value="1"/>
</dbReference>
<feature type="chain" id="PRO_5015371269" evidence="2">
    <location>
        <begin position="30"/>
        <end position="438"/>
    </location>
</feature>
<evidence type="ECO:0000256" key="2">
    <source>
        <dbReference type="RuleBase" id="RU363072"/>
    </source>
</evidence>
<name>A0A2U3MZ18_9GAMM</name>
<dbReference type="PANTHER" id="PTHR37944">
    <property type="entry name" value="PORIN B"/>
    <property type="match status" value="1"/>
</dbReference>
<evidence type="ECO:0000313" key="3">
    <source>
        <dbReference type="EMBL" id="SPL70682.1"/>
    </source>
</evidence>
<dbReference type="InterPro" id="IPR007049">
    <property type="entry name" value="Carb-sel_porin_OprB"/>
</dbReference>
<keyword evidence="2" id="KW-0732">Signal</keyword>
<dbReference type="InterPro" id="IPR038673">
    <property type="entry name" value="OprB_sf"/>
</dbReference>